<reference evidence="2" key="1">
    <citation type="journal article" date="2020" name="mSystems">
        <title>Genome- and Community-Level Interaction Insights into Carbon Utilization and Element Cycling Functions of Hydrothermarchaeota in Hydrothermal Sediment.</title>
        <authorList>
            <person name="Zhou Z."/>
            <person name="Liu Y."/>
            <person name="Xu W."/>
            <person name="Pan J."/>
            <person name="Luo Z.H."/>
            <person name="Li M."/>
        </authorList>
    </citation>
    <scope>NUCLEOTIDE SEQUENCE [LARGE SCALE GENOMIC DNA]</scope>
    <source>
        <strain evidence="2">HyVt-345</strain>
    </source>
</reference>
<dbReference type="AlphaFoldDB" id="A0A831QM65"/>
<sequence>MDEGEISESEFNEYLKVLANEPIAYKNAVDKARNKFEFENDSYKIRAVFLSIFLIFGFIVMLIGFRLWYTKIQKYLDVETKWKGDIYMTLTNDAQQKAEIVKEIIDKNIVEKPQGQGKESDS</sequence>
<organism evidence="2">
    <name type="scientific">Pricia antarctica</name>
    <dbReference type="NCBI Taxonomy" id="641691"/>
    <lineage>
        <taxon>Bacteria</taxon>
        <taxon>Pseudomonadati</taxon>
        <taxon>Bacteroidota</taxon>
        <taxon>Flavobacteriia</taxon>
        <taxon>Flavobacteriales</taxon>
        <taxon>Flavobacteriaceae</taxon>
        <taxon>Pricia</taxon>
    </lineage>
</organism>
<evidence type="ECO:0000256" key="1">
    <source>
        <dbReference type="SAM" id="Phobius"/>
    </source>
</evidence>
<keyword evidence="1" id="KW-0472">Membrane</keyword>
<dbReference type="Proteomes" id="UP000886191">
    <property type="component" value="Unassembled WGS sequence"/>
</dbReference>
<name>A0A831QM65_9FLAO</name>
<evidence type="ECO:0000313" key="2">
    <source>
        <dbReference type="EMBL" id="HEA19630.1"/>
    </source>
</evidence>
<keyword evidence="1" id="KW-0812">Transmembrane</keyword>
<protein>
    <submittedName>
        <fullName evidence="2">Uncharacterized protein</fullName>
    </submittedName>
</protein>
<gene>
    <name evidence="2" type="ORF">ENH87_01780</name>
</gene>
<dbReference type="EMBL" id="DRGL01000012">
    <property type="protein sequence ID" value="HEA19630.1"/>
    <property type="molecule type" value="Genomic_DNA"/>
</dbReference>
<feature type="transmembrane region" description="Helical" evidence="1">
    <location>
        <begin position="47"/>
        <end position="69"/>
    </location>
</feature>
<keyword evidence="1" id="KW-1133">Transmembrane helix</keyword>
<proteinExistence type="predicted"/>
<accession>A0A831QM65</accession>
<comment type="caution">
    <text evidence="2">The sequence shown here is derived from an EMBL/GenBank/DDBJ whole genome shotgun (WGS) entry which is preliminary data.</text>
</comment>